<gene>
    <name evidence="1" type="ORF">CJ673_06155</name>
</gene>
<dbReference type="EMBL" id="NXGE01000003">
    <property type="protein sequence ID" value="PRM94470.1"/>
    <property type="molecule type" value="Genomic_DNA"/>
</dbReference>
<evidence type="ECO:0000313" key="2">
    <source>
        <dbReference type="Proteomes" id="UP000238281"/>
    </source>
</evidence>
<organism evidence="1 2">
    <name type="scientific">Aliarcobacter cryaerophilus</name>
    <dbReference type="NCBI Taxonomy" id="28198"/>
    <lineage>
        <taxon>Bacteria</taxon>
        <taxon>Pseudomonadati</taxon>
        <taxon>Campylobacterota</taxon>
        <taxon>Epsilonproteobacteria</taxon>
        <taxon>Campylobacterales</taxon>
        <taxon>Arcobacteraceae</taxon>
        <taxon>Aliarcobacter</taxon>
    </lineage>
</organism>
<dbReference type="RefSeq" id="WP_105915375.1">
    <property type="nucleotide sequence ID" value="NZ_NXGE01000003.1"/>
</dbReference>
<dbReference type="AlphaFoldDB" id="A0A2S9T6L3"/>
<name>A0A2S9T6L3_9BACT</name>
<sequence length="66" mass="7748">MQSIKLNMQDNLVEKVYDFLKTLPKNEIEIIETTYDKKDTNKSAKFTAISIDTKSFKFDREEANAR</sequence>
<accession>A0A2S9T6L3</accession>
<dbReference type="Proteomes" id="UP000238281">
    <property type="component" value="Unassembled WGS sequence"/>
</dbReference>
<proteinExistence type="predicted"/>
<reference evidence="1 2" key="1">
    <citation type="submission" date="2017-09" db="EMBL/GenBank/DDBJ databases">
        <title>Reassesment of A. cryaerophilus.</title>
        <authorList>
            <person name="Perez-Cataluna A."/>
            <person name="Collado L."/>
            <person name="Salgado O."/>
            <person name="Lefinanco V."/>
            <person name="Figueras M.J."/>
        </authorList>
    </citation>
    <scope>NUCLEOTIDE SEQUENCE [LARGE SCALE GENOMIC DNA]</scope>
    <source>
        <strain evidence="1 2">LMG 10210</strain>
    </source>
</reference>
<comment type="caution">
    <text evidence="1">The sequence shown here is derived from an EMBL/GenBank/DDBJ whole genome shotgun (WGS) entry which is preliminary data.</text>
</comment>
<protein>
    <submittedName>
        <fullName evidence="1">Uncharacterized protein</fullName>
    </submittedName>
</protein>
<evidence type="ECO:0000313" key="1">
    <source>
        <dbReference type="EMBL" id="PRM94470.1"/>
    </source>
</evidence>